<dbReference type="CDD" id="cd01051">
    <property type="entry name" value="Mn_catalase"/>
    <property type="match status" value="1"/>
</dbReference>
<feature type="binding site" evidence="2">
    <location>
        <position position="149"/>
    </location>
    <ligand>
        <name>Mn(2+)</name>
        <dbReference type="ChEBI" id="CHEBI:29035"/>
        <label>1</label>
    </ligand>
</feature>
<dbReference type="InterPro" id="IPR007760">
    <property type="entry name" value="Mn_catalase"/>
</dbReference>
<evidence type="ECO:0000256" key="2">
    <source>
        <dbReference type="PIRSR" id="PIRSR607760-1"/>
    </source>
</evidence>
<dbReference type="RefSeq" id="WP_152871121.1">
    <property type="nucleotide sequence ID" value="NZ_WBSL01000003.1"/>
</dbReference>
<dbReference type="Proteomes" id="UP000484842">
    <property type="component" value="Unassembled WGS sequence"/>
</dbReference>
<feature type="binding site" evidence="3">
    <location>
        <position position="57"/>
    </location>
    <ligand>
        <name>Ca(2+)</name>
        <dbReference type="ChEBI" id="CHEBI:29108"/>
    </ligand>
</feature>
<accession>A0A7X1TRW9</accession>
<reference evidence="4 5" key="1">
    <citation type="submission" date="2019-10" db="EMBL/GenBank/DDBJ databases">
        <title>Deinococcus sp. isolated from soil.</title>
        <authorList>
            <person name="Li Y."/>
            <person name="Wang J."/>
        </authorList>
    </citation>
    <scope>NUCLEOTIDE SEQUENCE [LARGE SCALE GENOMIC DNA]</scope>
    <source>
        <strain evidence="4 5">SDU3-2</strain>
    </source>
</reference>
<dbReference type="SUPFAM" id="SSF47240">
    <property type="entry name" value="Ferritin-like"/>
    <property type="match status" value="1"/>
</dbReference>
<keyword evidence="3" id="KW-0106">Calcium</keyword>
<dbReference type="InterPro" id="IPR039377">
    <property type="entry name" value="Mn_catalase_dom"/>
</dbReference>
<comment type="cofactor">
    <cofactor evidence="3">
        <name>Ca(2+)</name>
        <dbReference type="ChEBI" id="CHEBI:29108"/>
    </cofactor>
    <text evidence="3">Binds 1 Ca(2+) ion per subunit.</text>
</comment>
<dbReference type="Gene3D" id="1.20.1260.10">
    <property type="match status" value="1"/>
</dbReference>
<feature type="binding site" evidence="2">
    <location>
        <position position="66"/>
    </location>
    <ligand>
        <name>Mn(2+)</name>
        <dbReference type="ChEBI" id="CHEBI:29035"/>
        <label>2</label>
    </ligand>
</feature>
<feature type="binding site" evidence="2">
    <location>
        <position position="35"/>
    </location>
    <ligand>
        <name>Mn(2+)</name>
        <dbReference type="ChEBI" id="CHEBI:29035"/>
        <label>1</label>
    </ligand>
</feature>
<feature type="binding site" evidence="2">
    <location>
        <position position="182"/>
    </location>
    <ligand>
        <name>Mn(2+)</name>
        <dbReference type="ChEBI" id="CHEBI:29035"/>
        <label>1</label>
    </ligand>
</feature>
<dbReference type="AlphaFoldDB" id="A0A7X1TRW9"/>
<comment type="similarity">
    <text evidence="1">Belongs to the manganese catalase family.</text>
</comment>
<dbReference type="GO" id="GO:0046872">
    <property type="term" value="F:metal ion binding"/>
    <property type="evidence" value="ECO:0007669"/>
    <property type="project" value="UniProtKB-KW"/>
</dbReference>
<evidence type="ECO:0000313" key="4">
    <source>
        <dbReference type="EMBL" id="MPY66777.1"/>
    </source>
</evidence>
<evidence type="ECO:0000313" key="5">
    <source>
        <dbReference type="Proteomes" id="UP000484842"/>
    </source>
</evidence>
<sequence>MFYYDGKLQYPVRVETPDPRFARLLQQAIGGVEGEIRVTLQYLFQAFGARGPKKYRDMLLATGTEEIGHVEMLATAVALNLQGSPASVQEEVAQSNPIVGAVMGGDPRQYLSAGLAALASDANGVPFSGSHVYASGNLAADMYANVTAEATGRVLACRLFTLTDDPGMKDMLRFLIARDTMHQQQWLAVIEELGGHQGTLPIPNSFPVEEELREVSYTYFAPGTQGTEPPQGRWTQGPSLDGLGQFKLEPARPFGEEPVLGPPDPLAFAEIQQMMGAGGQGTRPGATSSDD</sequence>
<organism evidence="4 5">
    <name type="scientific">Deinococcus terrestris</name>
    <dbReference type="NCBI Taxonomy" id="2651870"/>
    <lineage>
        <taxon>Bacteria</taxon>
        <taxon>Thermotogati</taxon>
        <taxon>Deinococcota</taxon>
        <taxon>Deinococci</taxon>
        <taxon>Deinococcales</taxon>
        <taxon>Deinococcaceae</taxon>
        <taxon>Deinococcus</taxon>
    </lineage>
</organism>
<evidence type="ECO:0000256" key="3">
    <source>
        <dbReference type="PIRSR" id="PIRSR607760-2"/>
    </source>
</evidence>
<gene>
    <name evidence="4" type="ORF">F8S09_08745</name>
</gene>
<dbReference type="EMBL" id="WBSL01000003">
    <property type="protein sequence ID" value="MPY66777.1"/>
    <property type="molecule type" value="Genomic_DNA"/>
</dbReference>
<keyword evidence="2" id="KW-0479">Metal-binding</keyword>
<dbReference type="InterPro" id="IPR009078">
    <property type="entry name" value="Ferritin-like_SF"/>
</dbReference>
<comment type="cofactor">
    <cofactor evidence="2">
        <name>Mn(2+)</name>
        <dbReference type="ChEBI" id="CHEBI:29035"/>
    </cofactor>
    <text evidence="2">Binds 2 manganese ions per subunit.</text>
</comment>
<feature type="binding site" evidence="2">
    <location>
        <position position="69"/>
    </location>
    <ligand>
        <name>Mn(2+)</name>
        <dbReference type="ChEBI" id="CHEBI:29035"/>
        <label>1</label>
    </ligand>
</feature>
<protein>
    <submittedName>
        <fullName evidence="4">Catalase</fullName>
    </submittedName>
</protein>
<name>A0A7X1TRW9_9DEIO</name>
<dbReference type="InterPro" id="IPR012347">
    <property type="entry name" value="Ferritin-like"/>
</dbReference>
<evidence type="ECO:0000256" key="1">
    <source>
        <dbReference type="ARBA" id="ARBA00007644"/>
    </source>
</evidence>
<keyword evidence="2" id="KW-0464">Manganese</keyword>
<dbReference type="Pfam" id="PF05067">
    <property type="entry name" value="Mn_catalase"/>
    <property type="match status" value="1"/>
</dbReference>
<keyword evidence="5" id="KW-1185">Reference proteome</keyword>
<comment type="caution">
    <text evidence="4">The sequence shown here is derived from an EMBL/GenBank/DDBJ whole genome shotgun (WGS) entry which is preliminary data.</text>
</comment>
<proteinExistence type="inferred from homology"/>